<dbReference type="InterPro" id="IPR000183">
    <property type="entry name" value="Orn/DAP/Arg_de-COase"/>
</dbReference>
<evidence type="ECO:0000256" key="5">
    <source>
        <dbReference type="ARBA" id="ARBA00022898"/>
    </source>
</evidence>
<comment type="catalytic activity">
    <reaction evidence="9 11">
        <text>carboxyspermidine + H(+) = spermidine + CO2</text>
        <dbReference type="Rhea" id="RHEA:34095"/>
        <dbReference type="ChEBI" id="CHEBI:15378"/>
        <dbReference type="ChEBI" id="CHEBI:16526"/>
        <dbReference type="ChEBI" id="CHEBI:57834"/>
        <dbReference type="ChEBI" id="CHEBI:65072"/>
        <dbReference type="EC" id="4.1.1.96"/>
    </reaction>
</comment>
<protein>
    <recommendedName>
        <fullName evidence="3 11">Carboxynorspermidine/carboxyspermidine decarboxylase</fullName>
        <shortName evidence="11">CANS DC/CAS DC</shortName>
        <shortName evidence="11">CANSDC/CASDC</shortName>
        <ecNumber evidence="2 11">4.1.1.96</ecNumber>
    </recommendedName>
</protein>
<dbReference type="InterPro" id="IPR005730">
    <property type="entry name" value="Nsp_de-COase"/>
</dbReference>
<dbReference type="Gene3D" id="2.40.37.10">
    <property type="entry name" value="Lyase, Ornithine Decarboxylase, Chain A, domain 1"/>
    <property type="match status" value="1"/>
</dbReference>
<comment type="catalytic activity">
    <reaction evidence="10 11">
        <text>carboxynorspermidine + H(+) = norspermidine + CO2</text>
        <dbReference type="Rhea" id="RHEA:34099"/>
        <dbReference type="ChEBI" id="CHEBI:15378"/>
        <dbReference type="ChEBI" id="CHEBI:16526"/>
        <dbReference type="ChEBI" id="CHEBI:57920"/>
        <dbReference type="ChEBI" id="CHEBI:65070"/>
        <dbReference type="EC" id="4.1.1.96"/>
    </reaction>
</comment>
<feature type="modified residue" description="N6-(pyridoxal phosphate)lysine" evidence="12">
    <location>
        <position position="46"/>
    </location>
</feature>
<evidence type="ECO:0000256" key="7">
    <source>
        <dbReference type="ARBA" id="ARBA00023239"/>
    </source>
</evidence>
<keyword evidence="11" id="KW-0620">Polyamine biosynthesis</keyword>
<dbReference type="GO" id="GO:0008836">
    <property type="term" value="F:diaminopimelate decarboxylase activity"/>
    <property type="evidence" value="ECO:0007669"/>
    <property type="project" value="TreeGrafter"/>
</dbReference>
<dbReference type="PANTHER" id="PTHR43727">
    <property type="entry name" value="DIAMINOPIMELATE DECARBOXYLASE"/>
    <property type="match status" value="1"/>
</dbReference>
<dbReference type="InterPro" id="IPR009006">
    <property type="entry name" value="Ala_racemase/Decarboxylase_C"/>
</dbReference>
<dbReference type="PRINTS" id="PR01179">
    <property type="entry name" value="ODADCRBXLASE"/>
</dbReference>
<comment type="subunit">
    <text evidence="11">Homodimer.</text>
</comment>
<comment type="subcellular location">
    <subcellularLocation>
        <location evidence="11">Cytoplasm</location>
    </subcellularLocation>
</comment>
<dbReference type="Pfam" id="PF00278">
    <property type="entry name" value="Orn_DAP_Arg_deC"/>
    <property type="match status" value="1"/>
</dbReference>
<dbReference type="Gene3D" id="3.20.20.10">
    <property type="entry name" value="Alanine racemase"/>
    <property type="match status" value="1"/>
</dbReference>
<evidence type="ECO:0000256" key="10">
    <source>
        <dbReference type="ARBA" id="ARBA00047389"/>
    </source>
</evidence>
<evidence type="ECO:0000256" key="8">
    <source>
        <dbReference type="ARBA" id="ARBA00025802"/>
    </source>
</evidence>
<dbReference type="PIRSF" id="PIRSF038941">
    <property type="entry name" value="NspC"/>
    <property type="match status" value="1"/>
</dbReference>
<gene>
    <name evidence="14" type="ORF">Q9L42_019205</name>
</gene>
<feature type="active site" description="Proton donor" evidence="12">
    <location>
        <position position="307"/>
    </location>
</feature>
<comment type="cofactor">
    <cofactor evidence="1 11 12">
        <name>pyridoxal 5'-phosphate</name>
        <dbReference type="ChEBI" id="CHEBI:597326"/>
    </cofactor>
</comment>
<keyword evidence="5 11" id="KW-0663">Pyridoxal phosphate</keyword>
<evidence type="ECO:0000313" key="15">
    <source>
        <dbReference type="Proteomes" id="UP001225378"/>
    </source>
</evidence>
<feature type="domain" description="Orn/DAP/Arg decarboxylase 2 C-terminal" evidence="13">
    <location>
        <begin position="178"/>
        <end position="334"/>
    </location>
</feature>
<evidence type="ECO:0000256" key="4">
    <source>
        <dbReference type="ARBA" id="ARBA00022793"/>
    </source>
</evidence>
<dbReference type="Proteomes" id="UP001225378">
    <property type="component" value="Chromosome"/>
</dbReference>
<dbReference type="EMBL" id="CP157743">
    <property type="protein sequence ID" value="XBS20450.1"/>
    <property type="molecule type" value="Genomic_DNA"/>
</dbReference>
<evidence type="ECO:0000256" key="3">
    <source>
        <dbReference type="ARBA" id="ARBA00013633"/>
    </source>
</evidence>
<evidence type="ECO:0000256" key="12">
    <source>
        <dbReference type="PIRSR" id="PIRSR600183-50"/>
    </source>
</evidence>
<dbReference type="KEGG" id="mech:Q9L42_019205"/>
<dbReference type="InterPro" id="IPR022643">
    <property type="entry name" value="De-COase2_C"/>
</dbReference>
<evidence type="ECO:0000256" key="1">
    <source>
        <dbReference type="ARBA" id="ARBA00001933"/>
    </source>
</evidence>
<evidence type="ECO:0000256" key="6">
    <source>
        <dbReference type="ARBA" id="ARBA00023066"/>
    </source>
</evidence>
<dbReference type="GO" id="GO:0045312">
    <property type="term" value="P:nor-spermidine biosynthetic process"/>
    <property type="evidence" value="ECO:0007669"/>
    <property type="project" value="InterPro"/>
</dbReference>
<comment type="similarity">
    <text evidence="8 11">Belongs to the Orn/Lys/Arg decarboxylase class-II family. NspC subfamily.</text>
</comment>
<evidence type="ECO:0000256" key="2">
    <source>
        <dbReference type="ARBA" id="ARBA00012259"/>
    </source>
</evidence>
<keyword evidence="11" id="KW-0963">Cytoplasm</keyword>
<dbReference type="RefSeq" id="WP_349431635.1">
    <property type="nucleotide sequence ID" value="NZ_CP157743.1"/>
</dbReference>
<keyword evidence="7 11" id="KW-0456">Lyase</keyword>
<dbReference type="SUPFAM" id="SSF50621">
    <property type="entry name" value="Alanine racemase C-terminal domain-like"/>
    <property type="match status" value="1"/>
</dbReference>
<evidence type="ECO:0000256" key="11">
    <source>
        <dbReference type="PIRNR" id="PIRNR038941"/>
    </source>
</evidence>
<dbReference type="AlphaFoldDB" id="A0AAU7NU25"/>
<accession>A0AAU7NU25</accession>
<comment type="function">
    <text evidence="11">Catalyzes the decarboxylation of carboxynorspermidine and carboxyspermidine.</text>
</comment>
<dbReference type="PANTHER" id="PTHR43727:SF1">
    <property type="entry name" value="CARBOXYNORSPERMIDINE_CARBOXYSPERMIDINE DECARBOXYLASE"/>
    <property type="match status" value="1"/>
</dbReference>
<name>A0AAU7NU25_9GAMM</name>
<keyword evidence="4 11" id="KW-0210">Decarboxylase</keyword>
<organism evidence="14 15">
    <name type="scientific">Methylomarinum roseum</name>
    <dbReference type="NCBI Taxonomy" id="3067653"/>
    <lineage>
        <taxon>Bacteria</taxon>
        <taxon>Pseudomonadati</taxon>
        <taxon>Pseudomonadota</taxon>
        <taxon>Gammaproteobacteria</taxon>
        <taxon>Methylococcales</taxon>
        <taxon>Methylococcaceae</taxon>
        <taxon>Methylomarinum</taxon>
    </lineage>
</organism>
<dbReference type="EC" id="4.1.1.96" evidence="2 11"/>
<keyword evidence="6 11" id="KW-0745">Spermidine biosynthesis</keyword>
<evidence type="ECO:0000313" key="14">
    <source>
        <dbReference type="EMBL" id="XBS20450.1"/>
    </source>
</evidence>
<reference evidence="14 15" key="1">
    <citation type="journal article" date="2024" name="Microbiology">
        <title>Methylomarinum rosea sp. nov., a novel halophilic methanotrophic bacterium from the hypersaline Lake Elton.</title>
        <authorList>
            <person name="Suleimanov R.Z."/>
            <person name="Oshkin I.Y."/>
            <person name="Danilova O.V."/>
            <person name="Suzina N.E."/>
            <person name="Dedysh S.N."/>
        </authorList>
    </citation>
    <scope>NUCLEOTIDE SEQUENCE [LARGE SCALE GENOMIC DNA]</scope>
    <source>
        <strain evidence="14 15">Ch1-1</strain>
    </source>
</reference>
<proteinExistence type="inferred from homology"/>
<dbReference type="GO" id="GO:0009089">
    <property type="term" value="P:lysine biosynthetic process via diaminopimelate"/>
    <property type="evidence" value="ECO:0007669"/>
    <property type="project" value="TreeGrafter"/>
</dbReference>
<dbReference type="GO" id="GO:0005737">
    <property type="term" value="C:cytoplasm"/>
    <property type="evidence" value="ECO:0007669"/>
    <property type="project" value="UniProtKB-SubCell"/>
</dbReference>
<evidence type="ECO:0000256" key="9">
    <source>
        <dbReference type="ARBA" id="ARBA00047351"/>
    </source>
</evidence>
<dbReference type="SUPFAM" id="SSF51419">
    <property type="entry name" value="PLP-binding barrel"/>
    <property type="match status" value="1"/>
</dbReference>
<sequence>MEACLREQGLTDSPAFIVDETAIRKSLRDLAELREESGCKVLYSMKALPLQPVVELAAQELDGISVSSLFEARLARECIGADGSIHLTSPGLRNGEFAELSKLCSHISFNSPGQWQTLAAKGGEYSPGLRINPKLSFLSDLRFDPCRPHSKLGIDIELLDQLDWAGDVEGLHFHTVFSCQDFSPLLRTMEKISKALSKQASALKWLNLGGGYLFSQIEDKGAFVQLVKALKGDFALDVYIEPGKDIVGRAGYLCTRVIDRFDSDGKTVLIVDSTVNHHPEIFEYQRAAELLNPQQGEVPVILAGSSCLAGDLFGEYRFDKTPEIGERIVFKNLGAYSLIKANRFNGYNLPTIYNWDGKNLMQLKQDDYQDYRKQWRVGG</sequence>
<dbReference type="GO" id="GO:0008295">
    <property type="term" value="P:spermidine biosynthetic process"/>
    <property type="evidence" value="ECO:0007669"/>
    <property type="project" value="UniProtKB-KW"/>
</dbReference>
<keyword evidence="15" id="KW-1185">Reference proteome</keyword>
<dbReference type="InterPro" id="IPR029066">
    <property type="entry name" value="PLP-binding_barrel"/>
</dbReference>
<evidence type="ECO:0000259" key="13">
    <source>
        <dbReference type="Pfam" id="PF00278"/>
    </source>
</evidence>